<keyword evidence="3 4" id="KW-0067">ATP-binding</keyword>
<sequence>MTNSKAELRAKALAKRDALSEKKRAAAAAKLGKRGVPFEIAPGSIVSGYSPIRSEIDPVPLMQKLAAEGARLALPCVTTRGKSLIFRIWHPSDRLMLGPLGIPEPSPAAAEVIPDFMLTPLAAFDRLGHRIGYGAGHYDFTFAHLRKTKHVVGIGLAFAAQEIEAVPALSHDVALDYVLTETDVFDFRSSEVAHSLRG</sequence>
<evidence type="ECO:0000313" key="5">
    <source>
        <dbReference type="EMBL" id="GLR87492.1"/>
    </source>
</evidence>
<dbReference type="PANTHER" id="PTHR23407:SF1">
    <property type="entry name" value="5-FORMYLTETRAHYDROFOLATE CYCLO-LIGASE"/>
    <property type="match status" value="1"/>
</dbReference>
<name>A0ABQ6AZ97_9BRAD</name>
<dbReference type="EC" id="6.3.3.2" evidence="4"/>
<gene>
    <name evidence="5" type="ORF">GCM10007857_42030</name>
</gene>
<protein>
    <recommendedName>
        <fullName evidence="4">5-formyltetrahydrofolate cyclo-ligase</fullName>
        <ecNumber evidence="4">6.3.3.2</ecNumber>
    </recommendedName>
</protein>
<reference evidence="6" key="1">
    <citation type="journal article" date="2019" name="Int. J. Syst. Evol. Microbiol.">
        <title>The Global Catalogue of Microorganisms (GCM) 10K type strain sequencing project: providing services to taxonomists for standard genome sequencing and annotation.</title>
        <authorList>
            <consortium name="The Broad Institute Genomics Platform"/>
            <consortium name="The Broad Institute Genome Sequencing Center for Infectious Disease"/>
            <person name="Wu L."/>
            <person name="Ma J."/>
        </authorList>
    </citation>
    <scope>NUCLEOTIDE SEQUENCE [LARGE SCALE GENOMIC DNA]</scope>
    <source>
        <strain evidence="6">NBRC 102520</strain>
    </source>
</reference>
<keyword evidence="4" id="KW-0479">Metal-binding</keyword>
<dbReference type="PANTHER" id="PTHR23407">
    <property type="entry name" value="ATPASE INHIBITOR/5-FORMYLTETRAHYDROFOLATE CYCLO-LIGASE"/>
    <property type="match status" value="1"/>
</dbReference>
<keyword evidence="4" id="KW-0460">Magnesium</keyword>
<organism evidence="5 6">
    <name type="scientific">Bradyrhizobium iriomotense</name>
    <dbReference type="NCBI Taxonomy" id="441950"/>
    <lineage>
        <taxon>Bacteria</taxon>
        <taxon>Pseudomonadati</taxon>
        <taxon>Pseudomonadota</taxon>
        <taxon>Alphaproteobacteria</taxon>
        <taxon>Hyphomicrobiales</taxon>
        <taxon>Nitrobacteraceae</taxon>
        <taxon>Bradyrhizobium</taxon>
    </lineage>
</organism>
<comment type="caution">
    <text evidence="5">The sequence shown here is derived from an EMBL/GenBank/DDBJ whole genome shotgun (WGS) entry which is preliminary data.</text>
</comment>
<dbReference type="NCBIfam" id="TIGR02727">
    <property type="entry name" value="MTHFS_bact"/>
    <property type="match status" value="1"/>
</dbReference>
<keyword evidence="2 4" id="KW-0547">Nucleotide-binding</keyword>
<dbReference type="InterPro" id="IPR037171">
    <property type="entry name" value="NagB/RpiA_transferase-like"/>
</dbReference>
<dbReference type="Proteomes" id="UP001156905">
    <property type="component" value="Unassembled WGS sequence"/>
</dbReference>
<dbReference type="Pfam" id="PF01812">
    <property type="entry name" value="5-FTHF_cyc-lig"/>
    <property type="match status" value="1"/>
</dbReference>
<accession>A0ABQ6AZ97</accession>
<evidence type="ECO:0000313" key="6">
    <source>
        <dbReference type="Proteomes" id="UP001156905"/>
    </source>
</evidence>
<dbReference type="SUPFAM" id="SSF100950">
    <property type="entry name" value="NagB/RpiA/CoA transferase-like"/>
    <property type="match status" value="1"/>
</dbReference>
<dbReference type="InterPro" id="IPR002698">
    <property type="entry name" value="FTHF_cligase"/>
</dbReference>
<comment type="similarity">
    <text evidence="1 4">Belongs to the 5-formyltetrahydrofolate cyclo-ligase family.</text>
</comment>
<dbReference type="InterPro" id="IPR024185">
    <property type="entry name" value="FTHF_cligase-like_sf"/>
</dbReference>
<comment type="catalytic activity">
    <reaction evidence="4">
        <text>(6S)-5-formyl-5,6,7,8-tetrahydrofolate + ATP = (6R)-5,10-methenyltetrahydrofolate + ADP + phosphate</text>
        <dbReference type="Rhea" id="RHEA:10488"/>
        <dbReference type="ChEBI" id="CHEBI:30616"/>
        <dbReference type="ChEBI" id="CHEBI:43474"/>
        <dbReference type="ChEBI" id="CHEBI:57455"/>
        <dbReference type="ChEBI" id="CHEBI:57457"/>
        <dbReference type="ChEBI" id="CHEBI:456216"/>
        <dbReference type="EC" id="6.3.3.2"/>
    </reaction>
</comment>
<evidence type="ECO:0000256" key="2">
    <source>
        <dbReference type="ARBA" id="ARBA00022741"/>
    </source>
</evidence>
<dbReference type="PIRSF" id="PIRSF006806">
    <property type="entry name" value="FTHF_cligase"/>
    <property type="match status" value="1"/>
</dbReference>
<dbReference type="EMBL" id="BSOW01000014">
    <property type="protein sequence ID" value="GLR87492.1"/>
    <property type="molecule type" value="Genomic_DNA"/>
</dbReference>
<keyword evidence="6" id="KW-1185">Reference proteome</keyword>
<evidence type="ECO:0000256" key="3">
    <source>
        <dbReference type="ARBA" id="ARBA00022840"/>
    </source>
</evidence>
<comment type="cofactor">
    <cofactor evidence="4">
        <name>Mg(2+)</name>
        <dbReference type="ChEBI" id="CHEBI:18420"/>
    </cofactor>
</comment>
<dbReference type="RefSeq" id="WP_284268380.1">
    <property type="nucleotide sequence ID" value="NZ_BSOW01000014.1"/>
</dbReference>
<dbReference type="Gene3D" id="3.40.50.10420">
    <property type="entry name" value="NagB/RpiA/CoA transferase-like"/>
    <property type="match status" value="1"/>
</dbReference>
<evidence type="ECO:0000256" key="4">
    <source>
        <dbReference type="RuleBase" id="RU361279"/>
    </source>
</evidence>
<proteinExistence type="inferred from homology"/>
<evidence type="ECO:0000256" key="1">
    <source>
        <dbReference type="ARBA" id="ARBA00010638"/>
    </source>
</evidence>